<gene>
    <name evidence="1" type="ORF">Rleg9DRAFT_0765</name>
</gene>
<accession>I9N5L9</accession>
<evidence type="ECO:0000313" key="1">
    <source>
        <dbReference type="EMBL" id="EJB01992.1"/>
    </source>
</evidence>
<dbReference type="AlphaFoldDB" id="I9N5L9"/>
<name>I9N5L9_RHILT</name>
<evidence type="ECO:0000313" key="2">
    <source>
        <dbReference type="Proteomes" id="UP000005092"/>
    </source>
</evidence>
<reference evidence="1 2" key="1">
    <citation type="submission" date="2012-02" db="EMBL/GenBank/DDBJ databases">
        <title>Improved High-Quality Draft Sequence of Rhizobium leguminosarum bv. trifolii WSM597.</title>
        <authorList>
            <consortium name="US DOE Joint Genome Institute"/>
            <person name="Lucas S."/>
            <person name="Han J."/>
            <person name="Lapidus A."/>
            <person name="Cheng J.-F."/>
            <person name="Goodwin L."/>
            <person name="Pitluck S."/>
            <person name="Peters L."/>
            <person name="Ovchinnikova G."/>
            <person name="Held B."/>
            <person name="Detter J.C."/>
            <person name="Han C."/>
            <person name="Tapia R."/>
            <person name="Land M."/>
            <person name="Hauser L."/>
            <person name="Kyrpides N."/>
            <person name="Ivanova N."/>
            <person name="Pagani I."/>
            <person name="Brau L."/>
            <person name="Yates R."/>
            <person name="O'Hara G."/>
            <person name="Rui T."/>
            <person name="Howieson J."/>
            <person name="Reeve W."/>
            <person name="Woyke T."/>
        </authorList>
    </citation>
    <scope>NUCLEOTIDE SEQUENCE [LARGE SCALE GENOMIC DNA]</scope>
    <source>
        <strain evidence="1 2">WSM597</strain>
    </source>
</reference>
<protein>
    <submittedName>
        <fullName evidence="1">Uncharacterized protein</fullName>
    </submittedName>
</protein>
<dbReference type="EMBL" id="JH719382">
    <property type="protein sequence ID" value="EJB01992.1"/>
    <property type="molecule type" value="Genomic_DNA"/>
</dbReference>
<dbReference type="HOGENOM" id="CLU_3405081_0_0_5"/>
<organism evidence="1 2">
    <name type="scientific">Rhizobium leguminosarum bv. trifolii WSM597</name>
    <dbReference type="NCBI Taxonomy" id="754764"/>
    <lineage>
        <taxon>Bacteria</taxon>
        <taxon>Pseudomonadati</taxon>
        <taxon>Pseudomonadota</taxon>
        <taxon>Alphaproteobacteria</taxon>
        <taxon>Hyphomicrobiales</taxon>
        <taxon>Rhizobiaceae</taxon>
        <taxon>Rhizobium/Agrobacterium group</taxon>
        <taxon>Rhizobium</taxon>
    </lineage>
</organism>
<sequence length="30" mass="3144">MATAINHFLPAGAVYRIMRQAAPIGASEDA</sequence>
<dbReference type="Proteomes" id="UP000005092">
    <property type="component" value="Unassembled WGS sequence"/>
</dbReference>
<proteinExistence type="predicted"/>